<dbReference type="CDD" id="cd17330">
    <property type="entry name" value="MFS_SLC46_TetA_like"/>
    <property type="match status" value="1"/>
</dbReference>
<feature type="transmembrane region" description="Helical" evidence="7">
    <location>
        <begin position="205"/>
        <end position="228"/>
    </location>
</feature>
<keyword evidence="3 7" id="KW-0812">Transmembrane</keyword>
<dbReference type="Gene3D" id="1.20.1250.20">
    <property type="entry name" value="MFS general substrate transporter like domains"/>
    <property type="match status" value="1"/>
</dbReference>
<gene>
    <name evidence="9" type="ORF">B0A48_17068</name>
</gene>
<dbReference type="InterPro" id="IPR001958">
    <property type="entry name" value="Tet-R_TetA/multi-R_MdtG-like"/>
</dbReference>
<name>A0A1V8SBD9_9PEZI</name>
<dbReference type="OrthoDB" id="419616at2759"/>
<dbReference type="GO" id="GO:0022857">
    <property type="term" value="F:transmembrane transporter activity"/>
    <property type="evidence" value="ECO:0007669"/>
    <property type="project" value="InterPro"/>
</dbReference>
<dbReference type="InterPro" id="IPR020846">
    <property type="entry name" value="MFS_dom"/>
</dbReference>
<dbReference type="InterPro" id="IPR011701">
    <property type="entry name" value="MFS"/>
</dbReference>
<comment type="caution">
    <text evidence="9">The sequence shown here is derived from an EMBL/GenBank/DDBJ whole genome shotgun (WGS) entry which is preliminary data.</text>
</comment>
<dbReference type="AlphaFoldDB" id="A0A1V8SBD9"/>
<dbReference type="SUPFAM" id="SSF103473">
    <property type="entry name" value="MFS general substrate transporter"/>
    <property type="match status" value="1"/>
</dbReference>
<feature type="transmembrane region" description="Helical" evidence="7">
    <location>
        <begin position="173"/>
        <end position="193"/>
    </location>
</feature>
<dbReference type="PANTHER" id="PTHR23504:SF3">
    <property type="entry name" value="MAJOR FACILITATOR SUPERFAMILY (MFS) PROFILE DOMAIN-CONTAINING PROTEIN"/>
    <property type="match status" value="1"/>
</dbReference>
<proteinExistence type="predicted"/>
<dbReference type="InParanoid" id="A0A1V8SBD9"/>
<feature type="transmembrane region" description="Helical" evidence="7">
    <location>
        <begin position="114"/>
        <end position="136"/>
    </location>
</feature>
<dbReference type="PRINTS" id="PR01035">
    <property type="entry name" value="TCRTETA"/>
</dbReference>
<feature type="region of interest" description="Disordered" evidence="6">
    <location>
        <begin position="1"/>
        <end position="71"/>
    </location>
</feature>
<feature type="compositionally biased region" description="Polar residues" evidence="6">
    <location>
        <begin position="37"/>
        <end position="49"/>
    </location>
</feature>
<feature type="transmembrane region" description="Helical" evidence="7">
    <location>
        <begin position="475"/>
        <end position="495"/>
    </location>
</feature>
<evidence type="ECO:0000259" key="8">
    <source>
        <dbReference type="PROSITE" id="PS50850"/>
    </source>
</evidence>
<keyword evidence="10" id="KW-1185">Reference proteome</keyword>
<evidence type="ECO:0000256" key="4">
    <source>
        <dbReference type="ARBA" id="ARBA00022989"/>
    </source>
</evidence>
<keyword evidence="2" id="KW-0813">Transport</keyword>
<feature type="transmembrane region" description="Helical" evidence="7">
    <location>
        <begin position="248"/>
        <end position="270"/>
    </location>
</feature>
<organism evidence="9 10">
    <name type="scientific">Cryoendolithus antarcticus</name>
    <dbReference type="NCBI Taxonomy" id="1507870"/>
    <lineage>
        <taxon>Eukaryota</taxon>
        <taxon>Fungi</taxon>
        <taxon>Dikarya</taxon>
        <taxon>Ascomycota</taxon>
        <taxon>Pezizomycotina</taxon>
        <taxon>Dothideomycetes</taxon>
        <taxon>Dothideomycetidae</taxon>
        <taxon>Cladosporiales</taxon>
        <taxon>Cladosporiaceae</taxon>
        <taxon>Cryoendolithus</taxon>
    </lineage>
</organism>
<feature type="transmembrane region" description="Helical" evidence="7">
    <location>
        <begin position="339"/>
        <end position="359"/>
    </location>
</feature>
<dbReference type="PANTHER" id="PTHR23504">
    <property type="entry name" value="MAJOR FACILITATOR SUPERFAMILY DOMAIN-CONTAINING PROTEIN 10"/>
    <property type="match status" value="1"/>
</dbReference>
<comment type="subcellular location">
    <subcellularLocation>
        <location evidence="1">Membrane</location>
        <topology evidence="1">Multi-pass membrane protein</topology>
    </subcellularLocation>
</comment>
<evidence type="ECO:0000256" key="1">
    <source>
        <dbReference type="ARBA" id="ARBA00004141"/>
    </source>
</evidence>
<feature type="transmembrane region" description="Helical" evidence="7">
    <location>
        <begin position="78"/>
        <end position="99"/>
    </location>
</feature>
<keyword evidence="5 7" id="KW-0472">Membrane</keyword>
<sequence>MTKSTDPANSNDHVGGVDEVTPLLGVPDTAGGKATEANGQPNGQPNGHLNGNIDKKTGQVDEPPPDKDEDTPLPVGQILALCYASLVEPVAYFSIFPYIQEMVEKTGGQQPQNVGFFTGLIEALFSLVQMLLMIFYGRLSDRLGRKPVLIFSLTGVAGASALFGLSRNLWQMVLFRCVAGLFAGSSVTIRAMLSENCTKYTQARAFSWYMFARNLGIFIGPLIGGGLSNASQQYPIFERVQFFIDYPYALPSFVTGVFCLSTAVVGFFVLNETLKGKVAGSGPAGPPMTIRELLRAPGVGYVLLIYGHCQFLALCYTAVNPVFLYTPIELGGTGFSPQRISIWIILAGGSQALWMLLAFPTLQRRTSTGTVLRTCAIGWAVVMALYPLLNEMLRAHLEALFWPTALISIVGGSGVAMSFACVQLNINDISPSPTSLGTLNAVALTINSAIRAVAPVAATSLYATGVRYHILHGHLAWVFIVAFAVLFNFSVRLLPEKAEGRLVKKSDARSEEES</sequence>
<feature type="transmembrane region" description="Helical" evidence="7">
    <location>
        <begin position="401"/>
        <end position="426"/>
    </location>
</feature>
<feature type="transmembrane region" description="Helical" evidence="7">
    <location>
        <begin position="438"/>
        <end position="463"/>
    </location>
</feature>
<dbReference type="InterPro" id="IPR036259">
    <property type="entry name" value="MFS_trans_sf"/>
</dbReference>
<evidence type="ECO:0000256" key="3">
    <source>
        <dbReference type="ARBA" id="ARBA00022692"/>
    </source>
</evidence>
<dbReference type="Proteomes" id="UP000192596">
    <property type="component" value="Unassembled WGS sequence"/>
</dbReference>
<evidence type="ECO:0000256" key="6">
    <source>
        <dbReference type="SAM" id="MobiDB-lite"/>
    </source>
</evidence>
<dbReference type="EMBL" id="NAJO01000065">
    <property type="protein sequence ID" value="OQN96495.1"/>
    <property type="molecule type" value="Genomic_DNA"/>
</dbReference>
<feature type="compositionally biased region" description="Polar residues" evidence="6">
    <location>
        <begin position="1"/>
        <end position="12"/>
    </location>
</feature>
<evidence type="ECO:0000256" key="2">
    <source>
        <dbReference type="ARBA" id="ARBA00022448"/>
    </source>
</evidence>
<feature type="transmembrane region" description="Helical" evidence="7">
    <location>
        <begin position="148"/>
        <end position="167"/>
    </location>
</feature>
<evidence type="ECO:0000256" key="7">
    <source>
        <dbReference type="SAM" id="Phobius"/>
    </source>
</evidence>
<evidence type="ECO:0000256" key="5">
    <source>
        <dbReference type="ARBA" id="ARBA00023136"/>
    </source>
</evidence>
<feature type="transmembrane region" description="Helical" evidence="7">
    <location>
        <begin position="298"/>
        <end position="319"/>
    </location>
</feature>
<dbReference type="GO" id="GO:0016020">
    <property type="term" value="C:membrane"/>
    <property type="evidence" value="ECO:0007669"/>
    <property type="project" value="UniProtKB-SubCell"/>
</dbReference>
<dbReference type="PROSITE" id="PS50850">
    <property type="entry name" value="MFS"/>
    <property type="match status" value="1"/>
</dbReference>
<reference evidence="10" key="1">
    <citation type="submission" date="2017-03" db="EMBL/GenBank/DDBJ databases">
        <title>Genomes of endolithic fungi from Antarctica.</title>
        <authorList>
            <person name="Coleine C."/>
            <person name="Masonjones S."/>
            <person name="Stajich J.E."/>
        </authorList>
    </citation>
    <scope>NUCLEOTIDE SEQUENCE [LARGE SCALE GENOMIC DNA]</scope>
    <source>
        <strain evidence="10">CCFEE 5527</strain>
    </source>
</reference>
<keyword evidence="4 7" id="KW-1133">Transmembrane helix</keyword>
<evidence type="ECO:0000313" key="9">
    <source>
        <dbReference type="EMBL" id="OQN96495.1"/>
    </source>
</evidence>
<protein>
    <recommendedName>
        <fullName evidence="8">Major facilitator superfamily (MFS) profile domain-containing protein</fullName>
    </recommendedName>
</protein>
<evidence type="ECO:0000313" key="10">
    <source>
        <dbReference type="Proteomes" id="UP000192596"/>
    </source>
</evidence>
<feature type="domain" description="Major facilitator superfamily (MFS) profile" evidence="8">
    <location>
        <begin position="77"/>
        <end position="499"/>
    </location>
</feature>
<feature type="transmembrane region" description="Helical" evidence="7">
    <location>
        <begin position="371"/>
        <end position="389"/>
    </location>
</feature>
<accession>A0A1V8SBD9</accession>
<dbReference type="Pfam" id="PF07690">
    <property type="entry name" value="MFS_1"/>
    <property type="match status" value="1"/>
</dbReference>